<accession>A0A317U4F4</accession>
<dbReference type="Gene3D" id="3.40.50.170">
    <property type="entry name" value="Formyl transferase, N-terminal domain"/>
    <property type="match status" value="1"/>
</dbReference>
<dbReference type="OrthoDB" id="3771157at2"/>
<keyword evidence="5" id="KW-1185">Reference proteome</keyword>
<sequence length="567" mass="66435">MIPKEYGCFKFAVISTSPTIFPMWQANCLTQLLDSQYAELALIIVPQYKKKRLSKWRYLLKNSRFLFWMLFYKYLVLPKLKAMVRTDMSSTLQNTEIKKIRFHSINRRADTIYCDDEDLKDLKIRELDFILHFEDSILKGDFLNAAKFGVWRFHYGDPEYHGDLPPAFWETFDKKDCITVTLQRLTEHQDRGYILHRGELFCSHFSCKGTYRTNLDTILLSTTYFPKRVCQELIHSNKDIVRDYPAQEKKVAIKKKPSNVDMLKYFFHVSSRIYSWLVTHPKITMMSWRIGVVEKTIESFVQTTSIDENLIKYVNSDLKKYFMADPFGVYPYEEGAGIILFEKFDQIQEEGKISYLKWDNGREFQGEDNILETPGHLSYPYLICENGALYCIPESSASNQVSLWKRTPTGKWYQKAVLIHDFPAVDITIMHSKDYWWLFCTHKEIGDNSHLFIWYSKTLTGAWQQHALNPVKCDIRSSRPAGTPFIINDIIYRPSQNCAGRYGKSIMVNRIKTLSPTSFQEEFCCEIQPPPGKQGMHTISKFGANAVLIDVYSKPIFSFRKLKKLWI</sequence>
<evidence type="ECO:0000313" key="5">
    <source>
        <dbReference type="Proteomes" id="UP000287374"/>
    </source>
</evidence>
<protein>
    <recommendedName>
        <fullName evidence="1">Glucosamine inositolphosphorylceramide transferase 1 N-terminal domain-containing protein</fullName>
    </recommendedName>
</protein>
<proteinExistence type="predicted"/>
<dbReference type="EMBL" id="QHJG01000015">
    <property type="protein sequence ID" value="PWY55697.1"/>
    <property type="molecule type" value="Genomic_DNA"/>
</dbReference>
<dbReference type="InterPro" id="IPR036477">
    <property type="entry name" value="Formyl_transf_N_sf"/>
</dbReference>
<evidence type="ECO:0000259" key="1">
    <source>
        <dbReference type="Pfam" id="PF24793"/>
    </source>
</evidence>
<dbReference type="Proteomes" id="UP000287374">
    <property type="component" value="Unassembled WGS sequence"/>
</dbReference>
<evidence type="ECO:0000313" key="3">
    <source>
        <dbReference type="EMBL" id="RUR21635.1"/>
    </source>
</evidence>
<name>A0A317U4F4_9GAMM</name>
<reference evidence="3 5" key="2">
    <citation type="submission" date="2018-12" db="EMBL/GenBank/DDBJ databases">
        <title>Legionella sp,whole genome shotgun sequence.</title>
        <authorList>
            <person name="Wu H."/>
        </authorList>
    </citation>
    <scope>NUCLEOTIDE SEQUENCE [LARGE SCALE GENOMIC DNA]</scope>
    <source>
        <strain evidence="5">km489</strain>
        <strain evidence="3">Km489</strain>
    </source>
</reference>
<gene>
    <name evidence="2" type="ORF">DGG96_10410</name>
    <name evidence="3" type="ORF">ELY20_11805</name>
</gene>
<dbReference type="Proteomes" id="UP000247152">
    <property type="component" value="Unassembled WGS sequence"/>
</dbReference>
<dbReference type="InterPro" id="IPR023296">
    <property type="entry name" value="Glyco_hydro_beta-prop_sf"/>
</dbReference>
<evidence type="ECO:0000313" key="2">
    <source>
        <dbReference type="EMBL" id="PWY55697.1"/>
    </source>
</evidence>
<dbReference type="Pfam" id="PF24793">
    <property type="entry name" value="GINT1_N"/>
    <property type="match status" value="1"/>
</dbReference>
<dbReference type="AlphaFoldDB" id="A0A317U4F4"/>
<dbReference type="EMBL" id="RZGX01000015">
    <property type="protein sequence ID" value="RUR21635.1"/>
    <property type="molecule type" value="Genomic_DNA"/>
</dbReference>
<dbReference type="SUPFAM" id="SSF75005">
    <property type="entry name" value="Arabinanase/levansucrase/invertase"/>
    <property type="match status" value="1"/>
</dbReference>
<dbReference type="RefSeq" id="WP_110142605.1">
    <property type="nucleotide sequence ID" value="NZ_QHJG01000015.1"/>
</dbReference>
<evidence type="ECO:0000313" key="4">
    <source>
        <dbReference type="Proteomes" id="UP000247152"/>
    </source>
</evidence>
<dbReference type="InterPro" id="IPR056442">
    <property type="entry name" value="GINT1_N"/>
</dbReference>
<reference evidence="2 4" key="1">
    <citation type="submission" date="2018-05" db="EMBL/GenBank/DDBJ databases">
        <title>Legionella qingyii sp.nov., whole genome shotgun sequence.</title>
        <authorList>
            <person name="Wu H."/>
            <person name="Zhu Q."/>
            <person name="Hu C."/>
        </authorList>
    </citation>
    <scope>NUCLEOTIDE SEQUENCE [LARGE SCALE GENOMIC DNA]</scope>
    <source>
        <strain evidence="2 4">HEB18</strain>
    </source>
</reference>
<comment type="caution">
    <text evidence="2">The sequence shown here is derived from an EMBL/GenBank/DDBJ whole genome shotgun (WGS) entry which is preliminary data.</text>
</comment>
<organism evidence="2 4">
    <name type="scientific">Legionella qingyii</name>
    <dbReference type="NCBI Taxonomy" id="2184757"/>
    <lineage>
        <taxon>Bacteria</taxon>
        <taxon>Pseudomonadati</taxon>
        <taxon>Pseudomonadota</taxon>
        <taxon>Gammaproteobacteria</taxon>
        <taxon>Legionellales</taxon>
        <taxon>Legionellaceae</taxon>
        <taxon>Legionella</taxon>
    </lineage>
</organism>
<dbReference type="SUPFAM" id="SSF53328">
    <property type="entry name" value="Formyltransferase"/>
    <property type="match status" value="1"/>
</dbReference>
<feature type="domain" description="Glucosamine inositolphosphorylceramide transferase 1 N-terminal" evidence="1">
    <location>
        <begin position="318"/>
        <end position="521"/>
    </location>
</feature>